<reference evidence="1" key="1">
    <citation type="journal article" date="2015" name="Nature">
        <title>Complex archaea that bridge the gap between prokaryotes and eukaryotes.</title>
        <authorList>
            <person name="Spang A."/>
            <person name="Saw J.H."/>
            <person name="Jorgensen S.L."/>
            <person name="Zaremba-Niedzwiedzka K."/>
            <person name="Martijn J."/>
            <person name="Lind A.E."/>
            <person name="van Eijk R."/>
            <person name="Schleper C."/>
            <person name="Guy L."/>
            <person name="Ettema T.J."/>
        </authorList>
    </citation>
    <scope>NUCLEOTIDE SEQUENCE</scope>
</reference>
<dbReference type="EMBL" id="LAZR01029451">
    <property type="protein sequence ID" value="KKL59539.1"/>
    <property type="molecule type" value="Genomic_DNA"/>
</dbReference>
<evidence type="ECO:0000313" key="1">
    <source>
        <dbReference type="EMBL" id="KKL59539.1"/>
    </source>
</evidence>
<accession>A0A0F9DD11</accession>
<evidence type="ECO:0008006" key="2">
    <source>
        <dbReference type="Google" id="ProtNLM"/>
    </source>
</evidence>
<comment type="caution">
    <text evidence="1">The sequence shown here is derived from an EMBL/GenBank/DDBJ whole genome shotgun (WGS) entry which is preliminary data.</text>
</comment>
<dbReference type="Gene3D" id="2.60.120.200">
    <property type="match status" value="1"/>
</dbReference>
<dbReference type="AlphaFoldDB" id="A0A0F9DD11"/>
<gene>
    <name evidence="1" type="ORF">LCGC14_2214350</name>
</gene>
<dbReference type="SUPFAM" id="SSF49899">
    <property type="entry name" value="Concanavalin A-like lectins/glucanases"/>
    <property type="match status" value="1"/>
</dbReference>
<proteinExistence type="predicted"/>
<name>A0A0F9DD11_9ZZZZ</name>
<sequence length="65" mass="7177">MSGAEFNGRIDSVIVYDRGLTPAEVQEIYNYLGTIRCPECGKDYVPGHHPDNGCRMGVVDNVMES</sequence>
<protein>
    <recommendedName>
        <fullName evidence="2">LamG-like jellyroll fold domain-containing protein</fullName>
    </recommendedName>
</protein>
<dbReference type="InterPro" id="IPR013320">
    <property type="entry name" value="ConA-like_dom_sf"/>
</dbReference>
<organism evidence="1">
    <name type="scientific">marine sediment metagenome</name>
    <dbReference type="NCBI Taxonomy" id="412755"/>
    <lineage>
        <taxon>unclassified sequences</taxon>
        <taxon>metagenomes</taxon>
        <taxon>ecological metagenomes</taxon>
    </lineage>
</organism>